<keyword evidence="1" id="KW-0238">DNA-binding</keyword>
<keyword evidence="2" id="KW-0812">Transmembrane</keyword>
<feature type="transmembrane region" description="Helical" evidence="2">
    <location>
        <begin position="300"/>
        <end position="320"/>
    </location>
</feature>
<evidence type="ECO:0000259" key="3">
    <source>
        <dbReference type="PROSITE" id="PS50943"/>
    </source>
</evidence>
<gene>
    <name evidence="4" type="ORF">ACFO5I_10950</name>
</gene>
<feature type="transmembrane region" description="Helical" evidence="2">
    <location>
        <begin position="195"/>
        <end position="216"/>
    </location>
</feature>
<evidence type="ECO:0000313" key="4">
    <source>
        <dbReference type="EMBL" id="MFC4720240.1"/>
    </source>
</evidence>
<feature type="transmembrane region" description="Helical" evidence="2">
    <location>
        <begin position="222"/>
        <end position="242"/>
    </location>
</feature>
<dbReference type="SMART" id="SM00530">
    <property type="entry name" value="HTH_XRE"/>
    <property type="match status" value="1"/>
</dbReference>
<dbReference type="Pfam" id="PF01381">
    <property type="entry name" value="HTH_3"/>
    <property type="match status" value="1"/>
</dbReference>
<dbReference type="InterPro" id="IPR010982">
    <property type="entry name" value="Lambda_DNA-bd_dom_sf"/>
</dbReference>
<keyword evidence="2" id="KW-1133">Transmembrane helix</keyword>
<feature type="transmembrane region" description="Helical" evidence="2">
    <location>
        <begin position="133"/>
        <end position="156"/>
    </location>
</feature>
<reference evidence="5" key="1">
    <citation type="journal article" date="2019" name="Int. J. Syst. Evol. Microbiol.">
        <title>The Global Catalogue of Microorganisms (GCM) 10K type strain sequencing project: providing services to taxonomists for standard genome sequencing and annotation.</title>
        <authorList>
            <consortium name="The Broad Institute Genomics Platform"/>
            <consortium name="The Broad Institute Genome Sequencing Center for Infectious Disease"/>
            <person name="Wu L."/>
            <person name="Ma J."/>
        </authorList>
    </citation>
    <scope>NUCLEOTIDE SEQUENCE [LARGE SCALE GENOMIC DNA]</scope>
    <source>
        <strain evidence="5">CGMCC 1.19032</strain>
    </source>
</reference>
<dbReference type="InterPro" id="IPR001387">
    <property type="entry name" value="Cro/C1-type_HTH"/>
</dbReference>
<dbReference type="Proteomes" id="UP001595969">
    <property type="component" value="Unassembled WGS sequence"/>
</dbReference>
<dbReference type="Gene3D" id="1.10.260.40">
    <property type="entry name" value="lambda repressor-like DNA-binding domains"/>
    <property type="match status" value="1"/>
</dbReference>
<dbReference type="EMBL" id="JBHSGS010000061">
    <property type="protein sequence ID" value="MFC4720240.1"/>
    <property type="molecule type" value="Genomic_DNA"/>
</dbReference>
<proteinExistence type="predicted"/>
<evidence type="ECO:0000256" key="2">
    <source>
        <dbReference type="SAM" id="Phobius"/>
    </source>
</evidence>
<keyword evidence="2" id="KW-0472">Membrane</keyword>
<dbReference type="CDD" id="cd00093">
    <property type="entry name" value="HTH_XRE"/>
    <property type="match status" value="1"/>
</dbReference>
<dbReference type="PROSITE" id="PS50943">
    <property type="entry name" value="HTH_CROC1"/>
    <property type="match status" value="1"/>
</dbReference>
<feature type="domain" description="HTH cro/C1-type" evidence="3">
    <location>
        <begin position="10"/>
        <end position="60"/>
    </location>
</feature>
<feature type="transmembrane region" description="Helical" evidence="2">
    <location>
        <begin position="273"/>
        <end position="294"/>
    </location>
</feature>
<dbReference type="PANTHER" id="PTHR46558:SF13">
    <property type="entry name" value="HTH-TYPE TRANSCRIPTIONAL REGULATOR IMMR"/>
    <property type="match status" value="1"/>
</dbReference>
<dbReference type="RefSeq" id="WP_204653019.1">
    <property type="nucleotide sequence ID" value="NZ_JAFBFD010000004.1"/>
</dbReference>
<protein>
    <submittedName>
        <fullName evidence="4">Helix-turn-helix domain-containing protein</fullName>
    </submittedName>
</protein>
<name>A0ABV9MY65_9ENTE</name>
<dbReference type="PANTHER" id="PTHR46558">
    <property type="entry name" value="TRACRIPTIONAL REGULATORY PROTEIN-RELATED-RELATED"/>
    <property type="match status" value="1"/>
</dbReference>
<evidence type="ECO:0000256" key="1">
    <source>
        <dbReference type="ARBA" id="ARBA00023125"/>
    </source>
</evidence>
<sequence length="324" mass="36270">MLGDKIMHHRKKAGWTQEEFAEKLNVSRQSVSKWEGNQSIPDVNKLLQISELFGVSVDYLLKEALVEPEFLEGEEDTGIRQVSLEETNQYIEISEKAAKKIGLGVSLCILSPTALMFLIAASENRWLNLSSNFAVGIGMVFLLMMVAAGVSLFVSVGAQLRQYEFLENEVFETQYGVRQLIEDKRAKYQSTYTKSLIVGIVLCILAAIPLISLILADSEATLALLGVVFLLMMVSAGVYLLVSSGSRWSSYEKILQEGEYSKKKKANKKMTDAIFGSYWLLVVAIYLGYSFFTMNWERSWIIFPVAGVSFGVLAMLVSLFEKEK</sequence>
<feature type="transmembrane region" description="Helical" evidence="2">
    <location>
        <begin position="101"/>
        <end position="121"/>
    </location>
</feature>
<comment type="caution">
    <text evidence="4">The sequence shown here is derived from an EMBL/GenBank/DDBJ whole genome shotgun (WGS) entry which is preliminary data.</text>
</comment>
<evidence type="ECO:0000313" key="5">
    <source>
        <dbReference type="Proteomes" id="UP001595969"/>
    </source>
</evidence>
<dbReference type="SUPFAM" id="SSF47413">
    <property type="entry name" value="lambda repressor-like DNA-binding domains"/>
    <property type="match status" value="1"/>
</dbReference>
<organism evidence="4 5">
    <name type="scientific">Enterococcus lemanii</name>
    <dbReference type="NCBI Taxonomy" id="1159752"/>
    <lineage>
        <taxon>Bacteria</taxon>
        <taxon>Bacillati</taxon>
        <taxon>Bacillota</taxon>
        <taxon>Bacilli</taxon>
        <taxon>Lactobacillales</taxon>
        <taxon>Enterococcaceae</taxon>
        <taxon>Enterococcus</taxon>
    </lineage>
</organism>
<accession>A0ABV9MY65</accession>
<keyword evidence="5" id="KW-1185">Reference proteome</keyword>